<dbReference type="InterPro" id="IPR013783">
    <property type="entry name" value="Ig-like_fold"/>
</dbReference>
<dbReference type="SUPFAM" id="SSF88659">
    <property type="entry name" value="Sigma3 and sigma4 domains of RNA polymerase sigma factors"/>
    <property type="match status" value="1"/>
</dbReference>
<dbReference type="PANTHER" id="PTHR43133">
    <property type="entry name" value="RNA POLYMERASE ECF-TYPE SIGMA FACTO"/>
    <property type="match status" value="1"/>
</dbReference>
<accession>A0A6J7DIJ5</accession>
<feature type="domain" description="RNA polymerase sigma-70 region 2" evidence="7">
    <location>
        <begin position="25"/>
        <end position="93"/>
    </location>
</feature>
<evidence type="ECO:0000256" key="3">
    <source>
        <dbReference type="ARBA" id="ARBA00023082"/>
    </source>
</evidence>
<proteinExistence type="inferred from homology"/>
<comment type="similarity">
    <text evidence="1">Belongs to the sigma-70 factor family. ECF subfamily.</text>
</comment>
<dbReference type="GO" id="GO:0016987">
    <property type="term" value="F:sigma factor activity"/>
    <property type="evidence" value="ECO:0007669"/>
    <property type="project" value="UniProtKB-KW"/>
</dbReference>
<name>A0A6J7DIJ5_9ZZZZ</name>
<gene>
    <name evidence="8" type="ORF">UFOPK3304_00792</name>
</gene>
<keyword evidence="2" id="KW-0805">Transcription regulation</keyword>
<dbReference type="NCBIfam" id="TIGR02937">
    <property type="entry name" value="sigma70-ECF"/>
    <property type="match status" value="1"/>
</dbReference>
<dbReference type="GO" id="GO:0003677">
    <property type="term" value="F:DNA binding"/>
    <property type="evidence" value="ECO:0007669"/>
    <property type="project" value="UniProtKB-KW"/>
</dbReference>
<evidence type="ECO:0000256" key="1">
    <source>
        <dbReference type="ARBA" id="ARBA00010641"/>
    </source>
</evidence>
<dbReference type="Gene3D" id="1.10.1740.10">
    <property type="match status" value="1"/>
</dbReference>
<evidence type="ECO:0000256" key="2">
    <source>
        <dbReference type="ARBA" id="ARBA00023015"/>
    </source>
</evidence>
<dbReference type="InterPro" id="IPR013324">
    <property type="entry name" value="RNA_pol_sigma_r3/r4-like"/>
</dbReference>
<evidence type="ECO:0000259" key="7">
    <source>
        <dbReference type="Pfam" id="PF04542"/>
    </source>
</evidence>
<dbReference type="GO" id="GO:0006352">
    <property type="term" value="P:DNA-templated transcription initiation"/>
    <property type="evidence" value="ECO:0007669"/>
    <property type="project" value="InterPro"/>
</dbReference>
<dbReference type="EMBL" id="CAFBLJ010000032">
    <property type="protein sequence ID" value="CAB4867053.1"/>
    <property type="molecule type" value="Genomic_DNA"/>
</dbReference>
<evidence type="ECO:0000256" key="5">
    <source>
        <dbReference type="ARBA" id="ARBA00023163"/>
    </source>
</evidence>
<dbReference type="Pfam" id="PF04542">
    <property type="entry name" value="Sigma70_r2"/>
    <property type="match status" value="1"/>
</dbReference>
<evidence type="ECO:0000256" key="4">
    <source>
        <dbReference type="ARBA" id="ARBA00023125"/>
    </source>
</evidence>
<protein>
    <submittedName>
        <fullName evidence="8">Unannotated protein</fullName>
    </submittedName>
</protein>
<sequence>MNTLTVDSQLVTAYLSGDRNALASMYDLYAPGLYDTAAAMLSDRHDAADMVQDVFCIAAERLNQLRDPDRLKPWLYAVLRNEVYRRTKKRKRTTPTDFQSETTPDVVAAFDPNAEGATASYDELAELVRSAAAGLDERDRLVLELSVRQGLSGADLADALGVSPEQSYSLVHRMRDRIEKSLGAFTVAKMGGQDCKELAAIISGWNGEFSVLIRKRVARHIEECSICEKTRSKYAPLALFGAAPIILLPFGLREKVLAATQSIPVPTQSADAHAIKSSRGSQRSRHIKLNRNDGFPRLVRASRHAMAIVASTTAALLLVAGVVLVQQNNDSTNATSADPIVVDSTSEATTVALPESTTSIASISPPPSNTTTSIATAASIPETTAAPSPIPTPTILRPTTTTTTTTTTNQPTTTTTTTTVRSIRPMSISTTTLDFALGVTASLILTNDNDGPVNWLLKESSGYFTFVPASGSLNAGATQTVSVTFARAAASTLAEGKFNFPALATTRGAADTAVTLSGIVGRPPVIANFTPTFSGVACSRLNIQVPITDESPLTTVLAKITYTDPKSTKSPTTITATLNDSGKGAWVTSLTSIPLTATQVVVKVTASDIYGFSSTSESKISRTNSC</sequence>
<dbReference type="InterPro" id="IPR007627">
    <property type="entry name" value="RNA_pol_sigma70_r2"/>
</dbReference>
<feature type="region of interest" description="Disordered" evidence="6">
    <location>
        <begin position="383"/>
        <end position="418"/>
    </location>
</feature>
<dbReference type="InterPro" id="IPR014284">
    <property type="entry name" value="RNA_pol_sigma-70_dom"/>
</dbReference>
<reference evidence="8" key="1">
    <citation type="submission" date="2020-05" db="EMBL/GenBank/DDBJ databases">
        <authorList>
            <person name="Chiriac C."/>
            <person name="Salcher M."/>
            <person name="Ghai R."/>
            <person name="Kavagutti S V."/>
        </authorList>
    </citation>
    <scope>NUCLEOTIDE SEQUENCE</scope>
</reference>
<dbReference type="PANTHER" id="PTHR43133:SF8">
    <property type="entry name" value="RNA POLYMERASE SIGMA FACTOR HI_1459-RELATED"/>
    <property type="match status" value="1"/>
</dbReference>
<dbReference type="Gene3D" id="2.60.40.10">
    <property type="entry name" value="Immunoglobulins"/>
    <property type="match status" value="1"/>
</dbReference>
<dbReference type="Gene3D" id="1.10.10.10">
    <property type="entry name" value="Winged helix-like DNA-binding domain superfamily/Winged helix DNA-binding domain"/>
    <property type="match status" value="1"/>
</dbReference>
<dbReference type="SUPFAM" id="SSF88946">
    <property type="entry name" value="Sigma2 domain of RNA polymerase sigma factors"/>
    <property type="match status" value="1"/>
</dbReference>
<evidence type="ECO:0000313" key="8">
    <source>
        <dbReference type="EMBL" id="CAB4867053.1"/>
    </source>
</evidence>
<keyword evidence="4" id="KW-0238">DNA-binding</keyword>
<dbReference type="AlphaFoldDB" id="A0A6J7DIJ5"/>
<dbReference type="InterPro" id="IPR036388">
    <property type="entry name" value="WH-like_DNA-bd_sf"/>
</dbReference>
<dbReference type="InterPro" id="IPR039425">
    <property type="entry name" value="RNA_pol_sigma-70-like"/>
</dbReference>
<evidence type="ECO:0000256" key="6">
    <source>
        <dbReference type="SAM" id="MobiDB-lite"/>
    </source>
</evidence>
<keyword evidence="5" id="KW-0804">Transcription</keyword>
<organism evidence="8">
    <name type="scientific">freshwater metagenome</name>
    <dbReference type="NCBI Taxonomy" id="449393"/>
    <lineage>
        <taxon>unclassified sequences</taxon>
        <taxon>metagenomes</taxon>
        <taxon>ecological metagenomes</taxon>
    </lineage>
</organism>
<dbReference type="InterPro" id="IPR013325">
    <property type="entry name" value="RNA_pol_sigma_r2"/>
</dbReference>
<keyword evidence="3" id="KW-0731">Sigma factor</keyword>